<dbReference type="InterPro" id="IPR000157">
    <property type="entry name" value="TIR_dom"/>
</dbReference>
<feature type="domain" description="TIR" evidence="4">
    <location>
        <begin position="3"/>
        <end position="96"/>
    </location>
</feature>
<keyword evidence="6" id="KW-1185">Reference proteome</keyword>
<evidence type="ECO:0000259" key="4">
    <source>
        <dbReference type="Pfam" id="PF13676"/>
    </source>
</evidence>
<proteinExistence type="predicted"/>
<name>A0A9X2YJT7_9MYCO</name>
<feature type="transmembrane region" description="Helical" evidence="2">
    <location>
        <begin position="267"/>
        <end position="288"/>
    </location>
</feature>
<dbReference type="InterPro" id="IPR035897">
    <property type="entry name" value="Toll_tir_struct_dom_sf"/>
</dbReference>
<dbReference type="Proteomes" id="UP001140293">
    <property type="component" value="Unassembled WGS sequence"/>
</dbReference>
<dbReference type="Pfam" id="PF13462">
    <property type="entry name" value="Thioredoxin_4"/>
    <property type="match status" value="1"/>
</dbReference>
<dbReference type="InterPro" id="IPR012336">
    <property type="entry name" value="Thioredoxin-like_fold"/>
</dbReference>
<feature type="domain" description="Thioredoxin-like fold" evidence="3">
    <location>
        <begin position="322"/>
        <end position="487"/>
    </location>
</feature>
<evidence type="ECO:0000256" key="2">
    <source>
        <dbReference type="SAM" id="Phobius"/>
    </source>
</evidence>
<dbReference type="Pfam" id="PF13676">
    <property type="entry name" value="TIR_2"/>
    <property type="match status" value="1"/>
</dbReference>
<accession>A0A9X2YJT7</accession>
<dbReference type="Gene3D" id="3.40.50.10140">
    <property type="entry name" value="Toll/interleukin-1 receptor homology (TIR) domain"/>
    <property type="match status" value="1"/>
</dbReference>
<dbReference type="SUPFAM" id="SSF52833">
    <property type="entry name" value="Thioredoxin-like"/>
    <property type="match status" value="1"/>
</dbReference>
<gene>
    <name evidence="5" type="ORF">H7I41_02435</name>
</gene>
<reference evidence="5" key="2">
    <citation type="journal article" date="2022" name="BMC Genomics">
        <title>Comparative genome analysis of mycobacteria focusing on tRNA and non-coding RNA.</title>
        <authorList>
            <person name="Behra P.R.K."/>
            <person name="Pettersson B.M.F."/>
            <person name="Ramesh M."/>
            <person name="Das S."/>
            <person name="Dasgupta S."/>
            <person name="Kirsebom L.A."/>
        </authorList>
    </citation>
    <scope>NUCLEOTIDE SEQUENCE</scope>
    <source>
        <strain evidence="5">DSM 44615</strain>
    </source>
</reference>
<keyword evidence="2" id="KW-0812">Transmembrane</keyword>
<protein>
    <submittedName>
        <fullName evidence="5">TIR domain-containing protein</fullName>
    </submittedName>
</protein>
<evidence type="ECO:0000313" key="6">
    <source>
        <dbReference type="Proteomes" id="UP001140293"/>
    </source>
</evidence>
<organism evidence="5 6">
    <name type="scientific">[Mycobacterium] manitobense</name>
    <dbReference type="NCBI Taxonomy" id="190147"/>
    <lineage>
        <taxon>Bacteria</taxon>
        <taxon>Bacillati</taxon>
        <taxon>Actinomycetota</taxon>
        <taxon>Actinomycetes</taxon>
        <taxon>Mycobacteriales</taxon>
        <taxon>Mycobacteriaceae</taxon>
        <taxon>Mycolicibacterium</taxon>
    </lineage>
</organism>
<comment type="caution">
    <text evidence="5">The sequence shown here is derived from an EMBL/GenBank/DDBJ whole genome shotgun (WGS) entry which is preliminary data.</text>
</comment>
<feature type="compositionally biased region" description="Low complexity" evidence="1">
    <location>
        <begin position="294"/>
        <end position="309"/>
    </location>
</feature>
<evidence type="ECO:0000259" key="3">
    <source>
        <dbReference type="Pfam" id="PF13462"/>
    </source>
</evidence>
<dbReference type="Gene3D" id="3.40.30.10">
    <property type="entry name" value="Glutaredoxin"/>
    <property type="match status" value="1"/>
</dbReference>
<dbReference type="AlphaFoldDB" id="A0A9X2YJT7"/>
<feature type="region of interest" description="Disordered" evidence="1">
    <location>
        <begin position="294"/>
        <end position="313"/>
    </location>
</feature>
<dbReference type="GO" id="GO:0007165">
    <property type="term" value="P:signal transduction"/>
    <property type="evidence" value="ECO:0007669"/>
    <property type="project" value="InterPro"/>
</dbReference>
<dbReference type="EMBL" id="JACKSJ010000022">
    <property type="protein sequence ID" value="MCV7168775.1"/>
    <property type="molecule type" value="Genomic_DNA"/>
</dbReference>
<reference evidence="5" key="1">
    <citation type="submission" date="2020-07" db="EMBL/GenBank/DDBJ databases">
        <authorList>
            <person name="Pettersson B.M.F."/>
            <person name="Behra P.R.K."/>
            <person name="Ramesh M."/>
            <person name="Das S."/>
            <person name="Dasgupta S."/>
            <person name="Kirsebom L.A."/>
        </authorList>
    </citation>
    <scope>NUCLEOTIDE SEQUENCE</scope>
    <source>
        <strain evidence="5">DSM 44615</strain>
    </source>
</reference>
<evidence type="ECO:0000256" key="1">
    <source>
        <dbReference type="SAM" id="MobiDB-lite"/>
    </source>
</evidence>
<dbReference type="InterPro" id="IPR036249">
    <property type="entry name" value="Thioredoxin-like_sf"/>
</dbReference>
<keyword evidence="2" id="KW-0472">Membrane</keyword>
<evidence type="ECO:0000313" key="5">
    <source>
        <dbReference type="EMBL" id="MCV7168775.1"/>
    </source>
</evidence>
<dbReference type="SUPFAM" id="SSF52200">
    <property type="entry name" value="Toll/Interleukin receptor TIR domain"/>
    <property type="match status" value="1"/>
</dbReference>
<keyword evidence="2" id="KW-1133">Transmembrane helix</keyword>
<dbReference type="RefSeq" id="WP_264010970.1">
    <property type="nucleotide sequence ID" value="NZ_JACKSJ010000022.1"/>
</dbReference>
<sequence length="498" mass="52393">MRVFVSCAPADRALAEQVSRELSRAGHSVWFDGDISGTEQWWRRCIDGVRDADVFLTVWTNNLAAARPATALLQHAGALGRPVLAVRSGQVDRPDLGPTVTILEFGDGALGPTVQAMAQQTGPWPNTQAPPPPWPFAYLYSLREFVAAPVLPAHDQQQLLARLRAASDEDGQYPAVRDEVTAVAAGLRNRPDLDPALRPQLDALAPPEQVAPQQYWSPAPQPPTQYYAPQGFAPQGHPGYPGYPGYAPQGFPGYPPPPTRSTSGRTLAVIGAVAVAVIIALVAGIVLLTRSDDGPAGSSDASGSGTSAPDTDDPAVQLLADGISVGSRVAPVTIDVFNDALCPACGRFISLYGDDLRSAVLDNEIQVHYHVVAILDDYSASGDYSSRAAAAVYCVAQDGDVDTFENFYSALFDPVFQPEEGGTSDHTDDDLADLATESGAPASAAECITSGTDASAAARRTAAALTTFEGLGGEGVPSVYDDGVEVDIQPGWVEELTR</sequence>